<dbReference type="Proteomes" id="UP001152888">
    <property type="component" value="Unassembled WGS sequence"/>
</dbReference>
<protein>
    <submittedName>
        <fullName evidence="2">Uncharacterized protein</fullName>
    </submittedName>
</protein>
<proteinExistence type="predicted"/>
<dbReference type="AlphaFoldDB" id="A0A9P0P2V2"/>
<dbReference type="EMBL" id="CAKOFQ010006757">
    <property type="protein sequence ID" value="CAH1968817.1"/>
    <property type="molecule type" value="Genomic_DNA"/>
</dbReference>
<gene>
    <name evidence="2" type="ORF">ACAOBT_LOCUS8086</name>
</gene>
<evidence type="ECO:0000313" key="3">
    <source>
        <dbReference type="Proteomes" id="UP001152888"/>
    </source>
</evidence>
<evidence type="ECO:0000256" key="1">
    <source>
        <dbReference type="SAM" id="SignalP"/>
    </source>
</evidence>
<keyword evidence="1" id="KW-0732">Signal</keyword>
<feature type="signal peptide" evidence="1">
    <location>
        <begin position="1"/>
        <end position="22"/>
    </location>
</feature>
<name>A0A9P0P2V2_ACAOB</name>
<comment type="caution">
    <text evidence="2">The sequence shown here is derived from an EMBL/GenBank/DDBJ whole genome shotgun (WGS) entry which is preliminary data.</text>
</comment>
<organism evidence="2 3">
    <name type="scientific">Acanthoscelides obtectus</name>
    <name type="common">Bean weevil</name>
    <name type="synonym">Bruchus obtectus</name>
    <dbReference type="NCBI Taxonomy" id="200917"/>
    <lineage>
        <taxon>Eukaryota</taxon>
        <taxon>Metazoa</taxon>
        <taxon>Ecdysozoa</taxon>
        <taxon>Arthropoda</taxon>
        <taxon>Hexapoda</taxon>
        <taxon>Insecta</taxon>
        <taxon>Pterygota</taxon>
        <taxon>Neoptera</taxon>
        <taxon>Endopterygota</taxon>
        <taxon>Coleoptera</taxon>
        <taxon>Polyphaga</taxon>
        <taxon>Cucujiformia</taxon>
        <taxon>Chrysomeloidea</taxon>
        <taxon>Chrysomelidae</taxon>
        <taxon>Bruchinae</taxon>
        <taxon>Bruchini</taxon>
        <taxon>Acanthoscelides</taxon>
    </lineage>
</organism>
<sequence length="48" mass="5304">MQLCYLLFLLAFLIAGITTAQAEKCGNGSCQKGWRCGVNGRGYFCFHI</sequence>
<evidence type="ECO:0000313" key="2">
    <source>
        <dbReference type="EMBL" id="CAH1968817.1"/>
    </source>
</evidence>
<accession>A0A9P0P2V2</accession>
<keyword evidence="3" id="KW-1185">Reference proteome</keyword>
<feature type="chain" id="PRO_5040295047" evidence="1">
    <location>
        <begin position="23"/>
        <end position="48"/>
    </location>
</feature>
<reference evidence="2" key="1">
    <citation type="submission" date="2022-03" db="EMBL/GenBank/DDBJ databases">
        <authorList>
            <person name="Sayadi A."/>
        </authorList>
    </citation>
    <scope>NUCLEOTIDE SEQUENCE</scope>
</reference>